<proteinExistence type="predicted"/>
<accession>A0ABQ6EEB0</accession>
<organism evidence="1 2">
    <name type="scientific">Sphingomonas psychrolutea</name>
    <dbReference type="NCBI Taxonomy" id="1259676"/>
    <lineage>
        <taxon>Bacteria</taxon>
        <taxon>Pseudomonadati</taxon>
        <taxon>Pseudomonadota</taxon>
        <taxon>Alphaproteobacteria</taxon>
        <taxon>Sphingomonadales</taxon>
        <taxon>Sphingomonadaceae</taxon>
        <taxon>Sphingomonas</taxon>
    </lineage>
</organism>
<comment type="caution">
    <text evidence="1">The sequence shown here is derived from an EMBL/GenBank/DDBJ whole genome shotgun (WGS) entry which is preliminary data.</text>
</comment>
<reference evidence="2" key="1">
    <citation type="journal article" date="2019" name="Int. J. Syst. Evol. Microbiol.">
        <title>The Global Catalogue of Microorganisms (GCM) 10K type strain sequencing project: providing services to taxonomists for standard genome sequencing and annotation.</title>
        <authorList>
            <consortium name="The Broad Institute Genomics Platform"/>
            <consortium name="The Broad Institute Genome Sequencing Center for Infectious Disease"/>
            <person name="Wu L."/>
            <person name="Ma J."/>
        </authorList>
    </citation>
    <scope>NUCLEOTIDE SEQUENCE [LARGE SCALE GENOMIC DNA]</scope>
    <source>
        <strain evidence="2">NBRC 109639</strain>
    </source>
</reference>
<protein>
    <submittedName>
        <fullName evidence="1">Uncharacterized protein</fullName>
    </submittedName>
</protein>
<name>A0ABQ6EEB0_9SPHN</name>
<dbReference type="EMBL" id="BSPT01000030">
    <property type="protein sequence ID" value="GLT05950.1"/>
    <property type="molecule type" value="Genomic_DNA"/>
</dbReference>
<sequence length="170" mass="18303">MRILGAAGKRRVVALANRGLERGTNIVPALAEIDLAWPTEHTIGQFAGAEAREADQLRLFLCRRRPVLLGNAVGDEYRRDIGAGAILPGGGQLAVPVEIEVCPKPCAPDRRGSDGEGGCRCWGQGIWIVVIGGIRREPAERCHAKPGDKHARAEHVERKGIVAHVKAPFD</sequence>
<evidence type="ECO:0000313" key="2">
    <source>
        <dbReference type="Proteomes" id="UP001157117"/>
    </source>
</evidence>
<dbReference type="Proteomes" id="UP001157117">
    <property type="component" value="Unassembled WGS sequence"/>
</dbReference>
<gene>
    <name evidence="1" type="ORF">GCM10007926_28820</name>
</gene>
<evidence type="ECO:0000313" key="1">
    <source>
        <dbReference type="EMBL" id="GLT05950.1"/>
    </source>
</evidence>
<keyword evidence="2" id="KW-1185">Reference proteome</keyword>